<dbReference type="InterPro" id="IPR020751">
    <property type="entry name" value="aa-tRNA-synth_I_codon-bd_sub2"/>
</dbReference>
<dbReference type="InterPro" id="IPR045462">
    <property type="entry name" value="aa-tRNA-synth_I_cd-bd"/>
</dbReference>
<evidence type="ECO:0000256" key="1">
    <source>
        <dbReference type="ARBA" id="ARBA00022598"/>
    </source>
</evidence>
<evidence type="ECO:0000313" key="7">
    <source>
        <dbReference type="EMBL" id="RDB31861.1"/>
    </source>
</evidence>
<accession>A0A369KB80</accession>
<sequence>MKTLSDFFSLSDFFFTEEVPLTKELLCPRDLPPQKVAHILTTLIWSLEEQRDWTRSGIEMASKKLAEEWGLHHKKDIMPILFGAVMGRKHGLPLFDSFEILGLHQARVRLMQAIHFLGGISTKENSLLKVLRQERRLGEWDHAFQSCSTHP</sequence>
<evidence type="ECO:0000256" key="2">
    <source>
        <dbReference type="ARBA" id="ARBA00022741"/>
    </source>
</evidence>
<keyword evidence="3" id="KW-0067">ATP-binding</keyword>
<dbReference type="GO" id="GO:0004812">
    <property type="term" value="F:aminoacyl-tRNA ligase activity"/>
    <property type="evidence" value="ECO:0007669"/>
    <property type="project" value="UniProtKB-KW"/>
</dbReference>
<dbReference type="EMBL" id="QQBG01000002">
    <property type="protein sequence ID" value="RDB31861.1"/>
    <property type="molecule type" value="Genomic_DNA"/>
</dbReference>
<comment type="caution">
    <text evidence="7">The sequence shown here is derived from an EMBL/GenBank/DDBJ whole genome shotgun (WGS) entry which is preliminary data.</text>
</comment>
<dbReference type="GO" id="GO:0000049">
    <property type="term" value="F:tRNA binding"/>
    <property type="evidence" value="ECO:0007669"/>
    <property type="project" value="InterPro"/>
</dbReference>
<dbReference type="GO" id="GO:0005524">
    <property type="term" value="F:ATP binding"/>
    <property type="evidence" value="ECO:0007669"/>
    <property type="project" value="UniProtKB-KW"/>
</dbReference>
<keyword evidence="8" id="KW-1185">Reference proteome</keyword>
<keyword evidence="4" id="KW-0648">Protein biosynthesis</keyword>
<evidence type="ECO:0000313" key="8">
    <source>
        <dbReference type="Proteomes" id="UP000253816"/>
    </source>
</evidence>
<dbReference type="Proteomes" id="UP000253816">
    <property type="component" value="Unassembled WGS sequence"/>
</dbReference>
<feature type="domain" description="Aminoacyl-tRNA synthetase class I anticodon-binding" evidence="6">
    <location>
        <begin position="1"/>
        <end position="114"/>
    </location>
</feature>
<dbReference type="GO" id="GO:0006412">
    <property type="term" value="P:translation"/>
    <property type="evidence" value="ECO:0007669"/>
    <property type="project" value="UniProtKB-KW"/>
</dbReference>
<organism evidence="7 8">
    <name type="scientific">Candidatus Similichlamydia laticola</name>
    <dbReference type="NCBI Taxonomy" id="2170265"/>
    <lineage>
        <taxon>Bacteria</taxon>
        <taxon>Pseudomonadati</taxon>
        <taxon>Chlamydiota</taxon>
        <taxon>Chlamydiia</taxon>
        <taxon>Parachlamydiales</taxon>
        <taxon>Candidatus Parilichlamydiaceae</taxon>
        <taxon>Candidatus Similichlamydia</taxon>
    </lineage>
</organism>
<evidence type="ECO:0000256" key="4">
    <source>
        <dbReference type="ARBA" id="ARBA00022917"/>
    </source>
</evidence>
<gene>
    <name evidence="7" type="ORF">HAT2_00025</name>
</gene>
<protein>
    <submittedName>
        <fullName evidence="7">Glutamyl-tRNA synthetase</fullName>
    </submittedName>
</protein>
<name>A0A369KB80_9BACT</name>
<reference evidence="7 8" key="1">
    <citation type="submission" date="2018-07" db="EMBL/GenBank/DDBJ databases">
        <title>Comparative genomics of the Candidatus Parilichlamydiaceae reveals evidence of convergent evolution and genome reduction in the phylum Chlamydiae.</title>
        <authorList>
            <person name="Taylor-Brown A."/>
            <person name="Polkinghorne A."/>
        </authorList>
    </citation>
    <scope>NUCLEOTIDE SEQUENCE [LARGE SCALE GENOMIC DNA]</scope>
    <source>
        <strain evidence="7 8">Hat2</strain>
    </source>
</reference>
<keyword evidence="1" id="KW-0436">Ligase</keyword>
<dbReference type="InterPro" id="IPR008925">
    <property type="entry name" value="aa_tRNA-synth_I_cd-bd_sf"/>
</dbReference>
<dbReference type="SUPFAM" id="SSF48163">
    <property type="entry name" value="An anticodon-binding domain of class I aminoacyl-tRNA synthetases"/>
    <property type="match status" value="1"/>
</dbReference>
<dbReference type="AlphaFoldDB" id="A0A369KB80"/>
<evidence type="ECO:0000256" key="3">
    <source>
        <dbReference type="ARBA" id="ARBA00022840"/>
    </source>
</evidence>
<keyword evidence="5 7" id="KW-0030">Aminoacyl-tRNA synthetase</keyword>
<evidence type="ECO:0000259" key="6">
    <source>
        <dbReference type="Pfam" id="PF19269"/>
    </source>
</evidence>
<dbReference type="Pfam" id="PF19269">
    <property type="entry name" value="Anticodon_2"/>
    <property type="match status" value="1"/>
</dbReference>
<proteinExistence type="predicted"/>
<evidence type="ECO:0000256" key="5">
    <source>
        <dbReference type="ARBA" id="ARBA00023146"/>
    </source>
</evidence>
<dbReference type="Gene3D" id="1.10.10.350">
    <property type="match status" value="1"/>
</dbReference>
<keyword evidence="2" id="KW-0547">Nucleotide-binding</keyword>